<name>A0A811KDD7_9BILA</name>
<dbReference type="Proteomes" id="UP000614601">
    <property type="component" value="Unassembled WGS sequence"/>
</dbReference>
<sequence>MYSDVIEFNVSGTIHSTTIETISHDKRSALYQWYVEHKGSYHLIKDKNGLFFVDRDPVCFSIVLNYLRLQKARQLWEVCLPKDPDRLALLTQEAEYYKLPELRDQAIALLQSADEQGNNSYVSEFLSKSASFSTGFDNLNLNAH</sequence>
<dbReference type="EMBL" id="CAJFCW020000003">
    <property type="protein sequence ID" value="CAG9101617.1"/>
    <property type="molecule type" value="Genomic_DNA"/>
</dbReference>
<proteinExistence type="predicted"/>
<dbReference type="GO" id="GO:0051260">
    <property type="term" value="P:protein homooligomerization"/>
    <property type="evidence" value="ECO:0007669"/>
    <property type="project" value="InterPro"/>
</dbReference>
<dbReference type="PANTHER" id="PTHR14499:SF135">
    <property type="entry name" value="BTB DOMAIN-CONTAINING PROTEIN-RELATED"/>
    <property type="match status" value="1"/>
</dbReference>
<dbReference type="Pfam" id="PF02214">
    <property type="entry name" value="BTB_2"/>
    <property type="match status" value="1"/>
</dbReference>
<dbReference type="CDD" id="cd18316">
    <property type="entry name" value="BTB_POZ_KCTD-like"/>
    <property type="match status" value="1"/>
</dbReference>
<evidence type="ECO:0000313" key="3">
    <source>
        <dbReference type="Proteomes" id="UP000614601"/>
    </source>
</evidence>
<dbReference type="PANTHER" id="PTHR14499">
    <property type="entry name" value="POTASSIUM CHANNEL TETRAMERIZATION DOMAIN-CONTAINING"/>
    <property type="match status" value="1"/>
</dbReference>
<protein>
    <recommendedName>
        <fullName evidence="1">Potassium channel tetramerisation-type BTB domain-containing protein</fullName>
    </recommendedName>
</protein>
<feature type="domain" description="Potassium channel tetramerisation-type BTB" evidence="1">
    <location>
        <begin position="6"/>
        <end position="102"/>
    </location>
</feature>
<dbReference type="OrthoDB" id="2414723at2759"/>
<keyword evidence="3" id="KW-1185">Reference proteome</keyword>
<dbReference type="Proteomes" id="UP000783686">
    <property type="component" value="Unassembled WGS sequence"/>
</dbReference>
<dbReference type="AlphaFoldDB" id="A0A811KDD7"/>
<reference evidence="2" key="1">
    <citation type="submission" date="2020-09" db="EMBL/GenBank/DDBJ databases">
        <authorList>
            <person name="Kikuchi T."/>
        </authorList>
    </citation>
    <scope>NUCLEOTIDE SEQUENCE</scope>
    <source>
        <strain evidence="2">SH1</strain>
    </source>
</reference>
<evidence type="ECO:0000259" key="1">
    <source>
        <dbReference type="Pfam" id="PF02214"/>
    </source>
</evidence>
<dbReference type="Gene3D" id="3.30.710.10">
    <property type="entry name" value="Potassium Channel Kv1.1, Chain A"/>
    <property type="match status" value="1"/>
</dbReference>
<organism evidence="2 3">
    <name type="scientific">Bursaphelenchus okinawaensis</name>
    <dbReference type="NCBI Taxonomy" id="465554"/>
    <lineage>
        <taxon>Eukaryota</taxon>
        <taxon>Metazoa</taxon>
        <taxon>Ecdysozoa</taxon>
        <taxon>Nematoda</taxon>
        <taxon>Chromadorea</taxon>
        <taxon>Rhabditida</taxon>
        <taxon>Tylenchina</taxon>
        <taxon>Tylenchomorpha</taxon>
        <taxon>Aphelenchoidea</taxon>
        <taxon>Aphelenchoididae</taxon>
        <taxon>Bursaphelenchus</taxon>
    </lineage>
</organism>
<evidence type="ECO:0000313" key="2">
    <source>
        <dbReference type="EMBL" id="CAD5213815.1"/>
    </source>
</evidence>
<comment type="caution">
    <text evidence="2">The sequence shown here is derived from an EMBL/GenBank/DDBJ whole genome shotgun (WGS) entry which is preliminary data.</text>
</comment>
<accession>A0A811KDD7</accession>
<gene>
    <name evidence="2" type="ORF">BOKJ2_LOCUS5281</name>
</gene>
<dbReference type="SUPFAM" id="SSF54695">
    <property type="entry name" value="POZ domain"/>
    <property type="match status" value="1"/>
</dbReference>
<dbReference type="EMBL" id="CAJFDH010000003">
    <property type="protein sequence ID" value="CAD5213815.1"/>
    <property type="molecule type" value="Genomic_DNA"/>
</dbReference>
<dbReference type="InterPro" id="IPR003131">
    <property type="entry name" value="T1-type_BTB"/>
</dbReference>
<dbReference type="InterPro" id="IPR011333">
    <property type="entry name" value="SKP1/BTB/POZ_sf"/>
</dbReference>